<evidence type="ECO:0000256" key="9">
    <source>
        <dbReference type="ARBA" id="ARBA00047764"/>
    </source>
</evidence>
<evidence type="ECO:0000256" key="11">
    <source>
        <dbReference type="SAM" id="MobiDB-lite"/>
    </source>
</evidence>
<reference evidence="14" key="1">
    <citation type="submission" date="2016-08" db="EMBL/GenBank/DDBJ databases">
        <authorList>
            <person name="Yan J."/>
        </authorList>
    </citation>
    <scope>NUCLEOTIDE SEQUENCE</scope>
    <source>
        <strain evidence="14">CSS-01s</strain>
    </source>
</reference>
<accession>A0A5N5DSW5</accession>
<dbReference type="PANTHER" id="PTHR11409">
    <property type="entry name" value="ADENOSINE DEAMINASE"/>
    <property type="match status" value="1"/>
</dbReference>
<evidence type="ECO:0000313" key="13">
    <source>
        <dbReference type="EMBL" id="KAB2581129.1"/>
    </source>
</evidence>
<evidence type="ECO:0000256" key="1">
    <source>
        <dbReference type="ARBA" id="ARBA00001947"/>
    </source>
</evidence>
<name>A0A5N5DSW5_9PEZI</name>
<dbReference type="Proteomes" id="UP000325902">
    <property type="component" value="Unassembled WGS sequence"/>
</dbReference>
<dbReference type="Gene3D" id="3.20.20.140">
    <property type="entry name" value="Metal-dependent hydrolases"/>
    <property type="match status" value="1"/>
</dbReference>
<keyword evidence="7" id="KW-0732">Signal</keyword>
<evidence type="ECO:0000256" key="2">
    <source>
        <dbReference type="ARBA" id="ARBA00004613"/>
    </source>
</evidence>
<keyword evidence="5" id="KW-0964">Secreted</keyword>
<evidence type="ECO:0000256" key="10">
    <source>
        <dbReference type="SAM" id="Coils"/>
    </source>
</evidence>
<comment type="cofactor">
    <cofactor evidence="1">
        <name>Zn(2+)</name>
        <dbReference type="ChEBI" id="CHEBI:29105"/>
    </cofactor>
</comment>
<evidence type="ECO:0000256" key="8">
    <source>
        <dbReference type="ARBA" id="ARBA00022801"/>
    </source>
</evidence>
<feature type="region of interest" description="Disordered" evidence="11">
    <location>
        <begin position="1"/>
        <end position="84"/>
    </location>
</feature>
<evidence type="ECO:0000256" key="3">
    <source>
        <dbReference type="ARBA" id="ARBA00006083"/>
    </source>
</evidence>
<keyword evidence="8" id="KW-0378">Hydrolase</keyword>
<evidence type="ECO:0000256" key="4">
    <source>
        <dbReference type="ARBA" id="ARBA00012784"/>
    </source>
</evidence>
<dbReference type="GO" id="GO:0046103">
    <property type="term" value="P:inosine biosynthetic process"/>
    <property type="evidence" value="ECO:0007669"/>
    <property type="project" value="TreeGrafter"/>
</dbReference>
<evidence type="ECO:0000259" key="12">
    <source>
        <dbReference type="Pfam" id="PF00962"/>
    </source>
</evidence>
<proteinExistence type="inferred from homology"/>
<feature type="domain" description="Adenosine deaminase" evidence="12">
    <location>
        <begin position="318"/>
        <end position="624"/>
    </location>
</feature>
<reference evidence="14" key="2">
    <citation type="journal article" date="2018" name="DNA Res.">
        <title>Comparative genome and transcriptome analyses reveal adaptations to opportunistic infections in woody plant degrading pathogens of Botryosphaeriaceae.</title>
        <authorList>
            <person name="Yan J.Y."/>
            <person name="Zhao W.S."/>
            <person name="Chen Z."/>
            <person name="Xing Q.K."/>
            <person name="Zhang W."/>
            <person name="Chethana K.W.T."/>
            <person name="Xue M.F."/>
            <person name="Xu J.P."/>
            <person name="Phillips A.J.L."/>
            <person name="Wang Y."/>
            <person name="Liu J.H."/>
            <person name="Liu M."/>
            <person name="Zhou Y."/>
            <person name="Jayawardena R.S."/>
            <person name="Manawasinghe I.S."/>
            <person name="Huang J.B."/>
            <person name="Qiao G.H."/>
            <person name="Fu C.Y."/>
            <person name="Guo F.F."/>
            <person name="Dissanayake A.J."/>
            <person name="Peng Y.L."/>
            <person name="Hyde K.D."/>
            <person name="Li X.H."/>
        </authorList>
    </citation>
    <scope>NUCLEOTIDE SEQUENCE</scope>
    <source>
        <strain evidence="14">CSS-01s</strain>
    </source>
</reference>
<evidence type="ECO:0000256" key="6">
    <source>
        <dbReference type="ARBA" id="ARBA00022723"/>
    </source>
</evidence>
<comment type="subcellular location">
    <subcellularLocation>
        <location evidence="2">Secreted</location>
    </subcellularLocation>
</comment>
<feature type="compositionally biased region" description="Basic and acidic residues" evidence="11">
    <location>
        <begin position="26"/>
        <end position="46"/>
    </location>
</feature>
<evidence type="ECO:0000313" key="15">
    <source>
        <dbReference type="Proteomes" id="UP000325902"/>
    </source>
</evidence>
<dbReference type="GO" id="GO:0004000">
    <property type="term" value="F:adenosine deaminase activity"/>
    <property type="evidence" value="ECO:0007669"/>
    <property type="project" value="TreeGrafter"/>
</dbReference>
<dbReference type="EMBL" id="MDYX01000024">
    <property type="protein sequence ID" value="KAF9629438.1"/>
    <property type="molecule type" value="Genomic_DNA"/>
</dbReference>
<comment type="similarity">
    <text evidence="3">Belongs to the metallo-dependent hydrolases superfamily. Adenosine and AMP deaminases family. ADGF subfamily.</text>
</comment>
<keyword evidence="6" id="KW-0479">Metal-binding</keyword>
<evidence type="ECO:0000256" key="5">
    <source>
        <dbReference type="ARBA" id="ARBA00022525"/>
    </source>
</evidence>
<dbReference type="SUPFAM" id="SSF51556">
    <property type="entry name" value="Metallo-dependent hydrolases"/>
    <property type="match status" value="1"/>
</dbReference>
<dbReference type="FunFam" id="3.20.20.140:FF:000017">
    <property type="entry name" value="Adenosine deaminase 2"/>
    <property type="match status" value="1"/>
</dbReference>
<dbReference type="InterPro" id="IPR032466">
    <property type="entry name" value="Metal_Hydrolase"/>
</dbReference>
<dbReference type="InterPro" id="IPR006330">
    <property type="entry name" value="Ado/ade_deaminase"/>
</dbReference>
<dbReference type="AlphaFoldDB" id="A0A5N5DSW5"/>
<organism evidence="13 15">
    <name type="scientific">Lasiodiplodia theobromae</name>
    <dbReference type="NCBI Taxonomy" id="45133"/>
    <lineage>
        <taxon>Eukaryota</taxon>
        <taxon>Fungi</taxon>
        <taxon>Dikarya</taxon>
        <taxon>Ascomycota</taxon>
        <taxon>Pezizomycotina</taxon>
        <taxon>Dothideomycetes</taxon>
        <taxon>Dothideomycetes incertae sedis</taxon>
        <taxon>Botryosphaeriales</taxon>
        <taxon>Botryosphaeriaceae</taxon>
        <taxon>Lasiodiplodia</taxon>
    </lineage>
</organism>
<dbReference type="Pfam" id="PF00962">
    <property type="entry name" value="A_deaminase"/>
    <property type="match status" value="1"/>
</dbReference>
<keyword evidence="15" id="KW-1185">Reference proteome</keyword>
<dbReference type="GO" id="GO:0005576">
    <property type="term" value="C:extracellular region"/>
    <property type="evidence" value="ECO:0007669"/>
    <property type="project" value="UniProtKB-SubCell"/>
</dbReference>
<dbReference type="PANTHER" id="PTHR11409:SF37">
    <property type="entry name" value="ADENOSINE DEAMINASE DOMAIN-CONTAINING PROTEIN"/>
    <property type="match status" value="1"/>
</dbReference>
<dbReference type="EC" id="3.5.4.4" evidence="4"/>
<dbReference type="EMBL" id="VCHE01000001">
    <property type="protein sequence ID" value="KAB2581129.1"/>
    <property type="molecule type" value="Genomic_DNA"/>
</dbReference>
<gene>
    <name evidence="13" type="primary">CECR1</name>
    <name evidence="14" type="ORF">BFW01_g10641</name>
    <name evidence="13" type="ORF">DBV05_g293</name>
</gene>
<protein>
    <recommendedName>
        <fullName evidence="4">adenosine deaminase</fullName>
        <ecNumber evidence="4">3.5.4.4</ecNumber>
    </recommendedName>
</protein>
<comment type="catalytic activity">
    <reaction evidence="9">
        <text>adenosine + H2O + H(+) = inosine + NH4(+)</text>
        <dbReference type="Rhea" id="RHEA:24408"/>
        <dbReference type="ChEBI" id="CHEBI:15377"/>
        <dbReference type="ChEBI" id="CHEBI:15378"/>
        <dbReference type="ChEBI" id="CHEBI:16335"/>
        <dbReference type="ChEBI" id="CHEBI:17596"/>
        <dbReference type="ChEBI" id="CHEBI:28938"/>
        <dbReference type="EC" id="3.5.4.4"/>
    </reaction>
</comment>
<sequence>MYEPEPETNMHGSGKNWLRVLSPRTYTEKLRKRESKGALNEKDLRNPKMSNARKSEDSPRKRTKHQELPATPPAEADEQPVEHMTQDEKLLQVGDQLRQNLNNSQQQEGYDQDRKDLLREEQTQSWDRKSKISASEAEKLAADIVWKIREHERDNLFGNKASEAIPDESTRDMGGQFLTNKERIDLESQLFEIVKHMPKGAHLHAHFNAELPVDKLLERARSMDTMFVRSLVPLLRREDYDKTEIVFNVLPSTHPEADLFSKDYKPDFKNTDNNPWMKWTNFQRIFSDRRNGENAEAWVRTKMILSEEEVYGTSQTVNGIWARFNQATRCFKGLLNYESTYRWYVRRAMENMVENGVMYAELRPMLMDKTIPSDDGLRMIDLEGQMTIIQEVMDEFQRELSEQNDESKVFCGIKIIYCTPRSIPKAKMQSELEDCIKLHLKFPKLVCGFDLVGAEDRPNPISFYRDELLSFIKTCEKLDIKIPFMFHAGETLLDTGGTKDPENSNLYESVLLHAKRVGHGFALPKHPKLIERFKKQNICIEICPVSNELLHLCRNVKEHPYPEILAAGIPCTINADNPALFGADMNHEFYQVMVGTPIMSVHGWRQLIEWSIEYSCLEDEDKEKASVTFKRQWESFCQWIVDNYKDYAEGLEIS</sequence>
<dbReference type="OrthoDB" id="7202371at2759"/>
<reference evidence="13 15" key="3">
    <citation type="journal article" date="2019" name="Sci. Rep.">
        <title>A multi-omics analysis of the grapevine pathogen Lasiodiplodia theobromae reveals that temperature affects the expression of virulence- and pathogenicity-related genes.</title>
        <authorList>
            <person name="Felix C."/>
            <person name="Meneses R."/>
            <person name="Goncalves M.F.M."/>
            <person name="Tilleman L."/>
            <person name="Duarte A.S."/>
            <person name="Jorrin-Novo J.V."/>
            <person name="Van de Peer Y."/>
            <person name="Deforce D."/>
            <person name="Van Nieuwerburgh F."/>
            <person name="Esteves A.C."/>
            <person name="Alves A."/>
        </authorList>
    </citation>
    <scope>NUCLEOTIDE SEQUENCE [LARGE SCALE GENOMIC DNA]</scope>
    <source>
        <strain evidence="13 15">LA-SOL3</strain>
    </source>
</reference>
<dbReference type="InterPro" id="IPR001365">
    <property type="entry name" value="A_deaminase_dom"/>
</dbReference>
<evidence type="ECO:0000313" key="14">
    <source>
        <dbReference type="EMBL" id="KAF9629438.1"/>
    </source>
</evidence>
<dbReference type="GO" id="GO:0046872">
    <property type="term" value="F:metal ion binding"/>
    <property type="evidence" value="ECO:0007669"/>
    <property type="project" value="UniProtKB-KW"/>
</dbReference>
<evidence type="ECO:0000256" key="7">
    <source>
        <dbReference type="ARBA" id="ARBA00022729"/>
    </source>
</evidence>
<comment type="caution">
    <text evidence="13">The sequence shown here is derived from an EMBL/GenBank/DDBJ whole genome shotgun (WGS) entry which is preliminary data.</text>
</comment>
<dbReference type="Proteomes" id="UP000627934">
    <property type="component" value="Unassembled WGS sequence"/>
</dbReference>
<dbReference type="GO" id="GO:0006154">
    <property type="term" value="P:adenosine catabolic process"/>
    <property type="evidence" value="ECO:0007669"/>
    <property type="project" value="TreeGrafter"/>
</dbReference>
<feature type="coiled-coil region" evidence="10">
    <location>
        <begin position="379"/>
        <end position="406"/>
    </location>
</feature>
<keyword evidence="10" id="KW-0175">Coiled coil</keyword>